<gene>
    <name evidence="1" type="ORF">Clopa_3842</name>
</gene>
<accession>R4KA82</accession>
<evidence type="ECO:0000313" key="1">
    <source>
        <dbReference type="EMBL" id="AGK98601.1"/>
    </source>
</evidence>
<proteinExistence type="predicted"/>
<keyword evidence="2" id="KW-1185">Reference proteome</keyword>
<organism evidence="1 2">
    <name type="scientific">Clostridium pasteurianum BC1</name>
    <dbReference type="NCBI Taxonomy" id="86416"/>
    <lineage>
        <taxon>Bacteria</taxon>
        <taxon>Bacillati</taxon>
        <taxon>Bacillota</taxon>
        <taxon>Clostridia</taxon>
        <taxon>Eubacteriales</taxon>
        <taxon>Clostridiaceae</taxon>
        <taxon>Clostridium</taxon>
    </lineage>
</organism>
<dbReference type="EMBL" id="CP003261">
    <property type="protein sequence ID" value="AGK98601.1"/>
    <property type="molecule type" value="Genomic_DNA"/>
</dbReference>
<dbReference type="AlphaFoldDB" id="R4KA82"/>
<dbReference type="Proteomes" id="UP000013523">
    <property type="component" value="Chromosome"/>
</dbReference>
<evidence type="ECO:0000313" key="2">
    <source>
        <dbReference type="Proteomes" id="UP000013523"/>
    </source>
</evidence>
<dbReference type="KEGG" id="cpas:Clopa_3842"/>
<reference evidence="1 2" key="1">
    <citation type="submission" date="2012-01" db="EMBL/GenBank/DDBJ databases">
        <title>Complete sequence of chromosome of Clostridium pasteurianum BC1.</title>
        <authorList>
            <consortium name="US DOE Joint Genome Institute"/>
            <person name="Lucas S."/>
            <person name="Han J."/>
            <person name="Lapidus A."/>
            <person name="Cheng J.-F."/>
            <person name="Goodwin L."/>
            <person name="Pitluck S."/>
            <person name="Peters L."/>
            <person name="Mikhailova N."/>
            <person name="Teshima H."/>
            <person name="Detter J.C."/>
            <person name="Han C."/>
            <person name="Tapia R."/>
            <person name="Land M."/>
            <person name="Hauser L."/>
            <person name="Kyrpides N."/>
            <person name="Ivanova N."/>
            <person name="Pagani I."/>
            <person name="Dunn J."/>
            <person name="Taghavi S."/>
            <person name="Francis A."/>
            <person name="van der Lelie D."/>
            <person name="Woyke T."/>
        </authorList>
    </citation>
    <scope>NUCLEOTIDE SEQUENCE [LARGE SCALE GENOMIC DNA]</scope>
    <source>
        <strain evidence="1 2">BC1</strain>
    </source>
</reference>
<dbReference type="PATRIC" id="fig|86416.3.peg.3839"/>
<sequence length="389" mass="46051">MNKFVVNYIDINFRVRLIKSAKKNIFLQVKYLQRFEIEAILEMEKILGRDNIVIWIDKDMNLSTKNYRVLENLKLLHKLIDVTLCVKGIGINILSVDDIVCVYYDCEYENNIRTANGFMLDKVSSKKLLDNRNKTLSGKIPTNLTKEIIDSIEMEYLNKVTYCDLEVLRKKIQFINIRFNGIRFSDKTVGINTIIKSMFSKTKKEGKLLNKWRSSLKVFYDSDKIKKVSNKFDYESKKIKKANLISTGEREYIILKEKIPLLCERIKEFNKYVEKLFRENDIQKQIDKCKQEFNKTIEEMKKEYLLSEYVSKQDLQDKIEKVKSFIPDENSIINSIKVSIAYYDISIDNLKDKDFLFSLLEELDIKIKDGYTDDNEFRNFVEKLTLKKS</sequence>
<name>R4KA82_CLOPA</name>
<protein>
    <submittedName>
        <fullName evidence="1">Uncharacterized protein</fullName>
    </submittedName>
</protein>
<dbReference type="HOGENOM" id="CLU_709222_0_0_9"/>
<dbReference type="RefSeq" id="WP_015616881.1">
    <property type="nucleotide sequence ID" value="NC_021182.1"/>
</dbReference>
<dbReference type="STRING" id="86416.Clopa_3842"/>